<keyword evidence="1" id="KW-0378">Hydrolase</keyword>
<dbReference type="GO" id="GO:0005737">
    <property type="term" value="C:cytoplasm"/>
    <property type="evidence" value="ECO:0007669"/>
    <property type="project" value="TreeGrafter"/>
</dbReference>
<dbReference type="InterPro" id="IPR029058">
    <property type="entry name" value="AB_hydrolase_fold"/>
</dbReference>
<dbReference type="SUPFAM" id="SSF53474">
    <property type="entry name" value="alpha/beta-Hydrolases"/>
    <property type="match status" value="1"/>
</dbReference>
<gene>
    <name evidence="4" type="ORF">FRACYDRAFT_237977</name>
</gene>
<feature type="compositionally biased region" description="Polar residues" evidence="2">
    <location>
        <begin position="228"/>
        <end position="239"/>
    </location>
</feature>
<evidence type="ECO:0000313" key="4">
    <source>
        <dbReference type="EMBL" id="OEU17557.1"/>
    </source>
</evidence>
<protein>
    <recommendedName>
        <fullName evidence="3">Serine hydrolase domain-containing protein</fullName>
    </recommendedName>
</protein>
<evidence type="ECO:0000256" key="2">
    <source>
        <dbReference type="SAM" id="MobiDB-lite"/>
    </source>
</evidence>
<proteinExistence type="predicted"/>
<sequence>MRYIIKGNLGATAAALFCSFRPGPASSFSLFAAAADNKQTIFQPTVVRSSTSCTTGSRMSSPSSSLSSTMDDQTVKSSPSSLSSSTPATTKKLKVLALHGSGGTAKEFPKRLDALNKALMSTSTCNKAAVQLEITTVQGPFDKDDGYSWWTMPEGVRSFNAKEYTGFEESATKVLDVWETEKFDIVLGHSQGAILIASLIALKRTPYHPRQYIMNGCSFPNPYTQQLESLSSRTGTSSVVADINNSNDDDDDDNDSSSQSNVLFVLGKQDKITPNSSGEQVRDLLKKGGFTVSSCYHDGGHGFPEEDTNDEAMKQIVDWILR</sequence>
<feature type="region of interest" description="Disordered" evidence="2">
    <location>
        <begin position="228"/>
        <end position="259"/>
    </location>
</feature>
<dbReference type="Pfam" id="PF03959">
    <property type="entry name" value="FSH1"/>
    <property type="match status" value="1"/>
</dbReference>
<organism evidence="4 5">
    <name type="scientific">Fragilariopsis cylindrus CCMP1102</name>
    <dbReference type="NCBI Taxonomy" id="635003"/>
    <lineage>
        <taxon>Eukaryota</taxon>
        <taxon>Sar</taxon>
        <taxon>Stramenopiles</taxon>
        <taxon>Ochrophyta</taxon>
        <taxon>Bacillariophyta</taxon>
        <taxon>Bacillariophyceae</taxon>
        <taxon>Bacillariophycidae</taxon>
        <taxon>Bacillariales</taxon>
        <taxon>Bacillariaceae</taxon>
        <taxon>Fragilariopsis</taxon>
    </lineage>
</organism>
<evidence type="ECO:0000259" key="3">
    <source>
        <dbReference type="Pfam" id="PF03959"/>
    </source>
</evidence>
<name>A0A1E7FHE4_9STRA</name>
<reference evidence="4 5" key="1">
    <citation type="submission" date="2016-09" db="EMBL/GenBank/DDBJ databases">
        <title>Extensive genetic diversity and differential bi-allelic expression allows diatom success in the polar Southern Ocean.</title>
        <authorList>
            <consortium name="DOE Joint Genome Institute"/>
            <person name="Mock T."/>
            <person name="Otillar R.P."/>
            <person name="Strauss J."/>
            <person name="Dupont C."/>
            <person name="Frickenhaus S."/>
            <person name="Maumus F."/>
            <person name="Mcmullan M."/>
            <person name="Sanges R."/>
            <person name="Schmutz J."/>
            <person name="Toseland A."/>
            <person name="Valas R."/>
            <person name="Veluchamy A."/>
            <person name="Ward B.J."/>
            <person name="Allen A."/>
            <person name="Barry K."/>
            <person name="Falciatore A."/>
            <person name="Ferrante M."/>
            <person name="Fortunato A.E."/>
            <person name="Gloeckner G."/>
            <person name="Gruber A."/>
            <person name="Hipkin R."/>
            <person name="Janech M."/>
            <person name="Kroth P."/>
            <person name="Leese F."/>
            <person name="Lindquist E."/>
            <person name="Lyon B.R."/>
            <person name="Martin J."/>
            <person name="Mayer C."/>
            <person name="Parker M."/>
            <person name="Quesneville H."/>
            <person name="Raymond J."/>
            <person name="Uhlig C."/>
            <person name="Valentin K.U."/>
            <person name="Worden A.Z."/>
            <person name="Armbrust E.V."/>
            <person name="Bowler C."/>
            <person name="Green B."/>
            <person name="Moulton V."/>
            <person name="Van Oosterhout C."/>
            <person name="Grigoriev I."/>
        </authorList>
    </citation>
    <scope>NUCLEOTIDE SEQUENCE [LARGE SCALE GENOMIC DNA]</scope>
    <source>
        <strain evidence="4 5">CCMP1102</strain>
    </source>
</reference>
<feature type="compositionally biased region" description="Low complexity" evidence="2">
    <location>
        <begin position="52"/>
        <end position="86"/>
    </location>
</feature>
<dbReference type="GO" id="GO:0016787">
    <property type="term" value="F:hydrolase activity"/>
    <property type="evidence" value="ECO:0007669"/>
    <property type="project" value="UniProtKB-KW"/>
</dbReference>
<dbReference type="InterPro" id="IPR050593">
    <property type="entry name" value="LovG"/>
</dbReference>
<dbReference type="AlphaFoldDB" id="A0A1E7FHE4"/>
<dbReference type="OrthoDB" id="414698at2759"/>
<dbReference type="InterPro" id="IPR005645">
    <property type="entry name" value="FSH-like_dom"/>
</dbReference>
<dbReference type="InParanoid" id="A0A1E7FHE4"/>
<keyword evidence="5" id="KW-1185">Reference proteome</keyword>
<evidence type="ECO:0000313" key="5">
    <source>
        <dbReference type="Proteomes" id="UP000095751"/>
    </source>
</evidence>
<feature type="domain" description="Serine hydrolase" evidence="3">
    <location>
        <begin position="90"/>
        <end position="311"/>
    </location>
</feature>
<dbReference type="PANTHER" id="PTHR48070:SF6">
    <property type="entry name" value="ESTERASE OVCA2"/>
    <property type="match status" value="1"/>
</dbReference>
<dbReference type="GO" id="GO:0005634">
    <property type="term" value="C:nucleus"/>
    <property type="evidence" value="ECO:0007669"/>
    <property type="project" value="TreeGrafter"/>
</dbReference>
<dbReference type="KEGG" id="fcy:FRACYDRAFT_237977"/>
<dbReference type="PANTHER" id="PTHR48070">
    <property type="entry name" value="ESTERASE OVCA2"/>
    <property type="match status" value="1"/>
</dbReference>
<dbReference type="EMBL" id="KV784357">
    <property type="protein sequence ID" value="OEU17557.1"/>
    <property type="molecule type" value="Genomic_DNA"/>
</dbReference>
<dbReference type="Proteomes" id="UP000095751">
    <property type="component" value="Unassembled WGS sequence"/>
</dbReference>
<evidence type="ECO:0000256" key="1">
    <source>
        <dbReference type="ARBA" id="ARBA00022801"/>
    </source>
</evidence>
<feature type="region of interest" description="Disordered" evidence="2">
    <location>
        <begin position="51"/>
        <end position="86"/>
    </location>
</feature>
<accession>A0A1E7FHE4</accession>
<dbReference type="Gene3D" id="3.40.50.1820">
    <property type="entry name" value="alpha/beta hydrolase"/>
    <property type="match status" value="1"/>
</dbReference>